<dbReference type="PANTHER" id="PTHR31374">
    <property type="entry name" value="AUXIN-INDUCED PROTEIN-LIKE-RELATED"/>
    <property type="match status" value="1"/>
</dbReference>
<dbReference type="Pfam" id="PF02519">
    <property type="entry name" value="Auxin_inducible"/>
    <property type="match status" value="1"/>
</dbReference>
<evidence type="ECO:0000256" key="1">
    <source>
        <dbReference type="ARBA" id="ARBA00006974"/>
    </source>
</evidence>
<keyword evidence="3" id="KW-1185">Reference proteome</keyword>
<gene>
    <name evidence="2" type="ORF">E3N88_36296</name>
</gene>
<evidence type="ECO:0000313" key="2">
    <source>
        <dbReference type="EMBL" id="KAD3068416.1"/>
    </source>
</evidence>
<reference evidence="2 3" key="1">
    <citation type="submission" date="2019-05" db="EMBL/GenBank/DDBJ databases">
        <title>Mikania micrantha, genome provides insights into the molecular mechanism of rapid growth.</title>
        <authorList>
            <person name="Liu B."/>
        </authorList>
    </citation>
    <scope>NUCLEOTIDE SEQUENCE [LARGE SCALE GENOMIC DNA]</scope>
    <source>
        <strain evidence="2">NLD-2019</strain>
        <tissue evidence="2">Leaf</tissue>
    </source>
</reference>
<dbReference type="PANTHER" id="PTHR31374:SF7">
    <property type="entry name" value="SAUR-LIKE AUXIN-RESPONSIVE PROTEIN FAMILY"/>
    <property type="match status" value="1"/>
</dbReference>
<sequence>MEDNGGTKLNGIRQIVRLKEILQRWQHVTLGAKGNDDAGNNPPIGNRSGAGINPAISMRLKGYNVYSDSDVEDGCHSPDLPNDVPKGYLAVYVGPELRRFIIPTRYLSDPLFKVLLEKVEEEFGFSHSGALTIPCEIETFKYLLNCMEHHQKCLEFDMASYCFVDTKKLDIRLDDDLREMEC</sequence>
<evidence type="ECO:0000313" key="3">
    <source>
        <dbReference type="Proteomes" id="UP000326396"/>
    </source>
</evidence>
<proteinExistence type="inferred from homology"/>
<dbReference type="Proteomes" id="UP000326396">
    <property type="component" value="Linkage Group LG7"/>
</dbReference>
<comment type="caution">
    <text evidence="2">The sequence shown here is derived from an EMBL/GenBank/DDBJ whole genome shotgun (WGS) entry which is preliminary data.</text>
</comment>
<comment type="similarity">
    <text evidence="1">Belongs to the ARG7 family.</text>
</comment>
<organism evidence="2 3">
    <name type="scientific">Mikania micrantha</name>
    <name type="common">bitter vine</name>
    <dbReference type="NCBI Taxonomy" id="192012"/>
    <lineage>
        <taxon>Eukaryota</taxon>
        <taxon>Viridiplantae</taxon>
        <taxon>Streptophyta</taxon>
        <taxon>Embryophyta</taxon>
        <taxon>Tracheophyta</taxon>
        <taxon>Spermatophyta</taxon>
        <taxon>Magnoliopsida</taxon>
        <taxon>eudicotyledons</taxon>
        <taxon>Gunneridae</taxon>
        <taxon>Pentapetalae</taxon>
        <taxon>asterids</taxon>
        <taxon>campanulids</taxon>
        <taxon>Asterales</taxon>
        <taxon>Asteraceae</taxon>
        <taxon>Asteroideae</taxon>
        <taxon>Heliantheae alliance</taxon>
        <taxon>Eupatorieae</taxon>
        <taxon>Mikania</taxon>
    </lineage>
</organism>
<dbReference type="EMBL" id="SZYD01000017">
    <property type="protein sequence ID" value="KAD3068416.1"/>
    <property type="molecule type" value="Genomic_DNA"/>
</dbReference>
<dbReference type="OrthoDB" id="1916968at2759"/>
<name>A0A5N6M4C6_9ASTR</name>
<dbReference type="GO" id="GO:0009733">
    <property type="term" value="P:response to auxin"/>
    <property type="evidence" value="ECO:0007669"/>
    <property type="project" value="InterPro"/>
</dbReference>
<protein>
    <submittedName>
        <fullName evidence="2">Uncharacterized protein</fullName>
    </submittedName>
</protein>
<accession>A0A5N6M4C6</accession>
<dbReference type="AlphaFoldDB" id="A0A5N6M4C6"/>
<dbReference type="InterPro" id="IPR003676">
    <property type="entry name" value="SAUR_fam"/>
</dbReference>